<gene>
    <name evidence="1" type="ORF">PIB30_062389</name>
</gene>
<evidence type="ECO:0000313" key="2">
    <source>
        <dbReference type="Proteomes" id="UP001341840"/>
    </source>
</evidence>
<feature type="non-terminal residue" evidence="1">
    <location>
        <position position="1"/>
    </location>
</feature>
<evidence type="ECO:0000313" key="1">
    <source>
        <dbReference type="EMBL" id="MED6210247.1"/>
    </source>
</evidence>
<organism evidence="1 2">
    <name type="scientific">Stylosanthes scabra</name>
    <dbReference type="NCBI Taxonomy" id="79078"/>
    <lineage>
        <taxon>Eukaryota</taxon>
        <taxon>Viridiplantae</taxon>
        <taxon>Streptophyta</taxon>
        <taxon>Embryophyta</taxon>
        <taxon>Tracheophyta</taxon>
        <taxon>Spermatophyta</taxon>
        <taxon>Magnoliopsida</taxon>
        <taxon>eudicotyledons</taxon>
        <taxon>Gunneridae</taxon>
        <taxon>Pentapetalae</taxon>
        <taxon>rosids</taxon>
        <taxon>fabids</taxon>
        <taxon>Fabales</taxon>
        <taxon>Fabaceae</taxon>
        <taxon>Papilionoideae</taxon>
        <taxon>50 kb inversion clade</taxon>
        <taxon>dalbergioids sensu lato</taxon>
        <taxon>Dalbergieae</taxon>
        <taxon>Pterocarpus clade</taxon>
        <taxon>Stylosanthes</taxon>
    </lineage>
</organism>
<proteinExistence type="predicted"/>
<dbReference type="EMBL" id="JASCZI010242234">
    <property type="protein sequence ID" value="MED6210247.1"/>
    <property type="molecule type" value="Genomic_DNA"/>
</dbReference>
<name>A0ABU6YKH6_9FABA</name>
<accession>A0ABU6YKH6</accession>
<sequence length="63" mass="6657">TPNGLGSVLGAVQLILYFMYRGNKGSDNNNNKGETKPTEAETIAAENTMEMGIAKATSSPPKQ</sequence>
<protein>
    <submittedName>
        <fullName evidence="1">Uncharacterized protein</fullName>
    </submittedName>
</protein>
<dbReference type="Proteomes" id="UP001341840">
    <property type="component" value="Unassembled WGS sequence"/>
</dbReference>
<comment type="caution">
    <text evidence="1">The sequence shown here is derived from an EMBL/GenBank/DDBJ whole genome shotgun (WGS) entry which is preliminary data.</text>
</comment>
<keyword evidence="2" id="KW-1185">Reference proteome</keyword>
<reference evidence="1 2" key="1">
    <citation type="journal article" date="2023" name="Plants (Basel)">
        <title>Bridging the Gap: Combining Genomics and Transcriptomics Approaches to Understand Stylosanthes scabra, an Orphan Legume from the Brazilian Caatinga.</title>
        <authorList>
            <person name="Ferreira-Neto J.R.C."/>
            <person name="da Silva M.D."/>
            <person name="Binneck E."/>
            <person name="de Melo N.F."/>
            <person name="da Silva R.H."/>
            <person name="de Melo A.L.T.M."/>
            <person name="Pandolfi V."/>
            <person name="Bustamante F.O."/>
            <person name="Brasileiro-Vidal A.C."/>
            <person name="Benko-Iseppon A.M."/>
        </authorList>
    </citation>
    <scope>NUCLEOTIDE SEQUENCE [LARGE SCALE GENOMIC DNA]</scope>
    <source>
        <tissue evidence="1">Leaves</tissue>
    </source>
</reference>